<evidence type="ECO:0000256" key="11">
    <source>
        <dbReference type="HAMAP-Rule" id="MF_00123"/>
    </source>
</evidence>
<dbReference type="FunFam" id="1.10.730.10:FF:000008">
    <property type="entry name" value="Arginine--tRNA ligase"/>
    <property type="match status" value="1"/>
</dbReference>
<name>A0A412G0T7_9FIRM</name>
<dbReference type="FunFam" id="3.30.1360.70:FF:000003">
    <property type="entry name" value="Arginine--tRNA ligase"/>
    <property type="match status" value="1"/>
</dbReference>
<dbReference type="SMART" id="SM00836">
    <property type="entry name" value="DALR_1"/>
    <property type="match status" value="1"/>
</dbReference>
<dbReference type="Pfam" id="PF03485">
    <property type="entry name" value="Arg_tRNA_synt_N"/>
    <property type="match status" value="1"/>
</dbReference>
<keyword evidence="16" id="KW-1185">Reference proteome</keyword>
<comment type="caution">
    <text evidence="11">Lacks conserved residue(s) required for the propagation of feature annotation.</text>
</comment>
<comment type="subcellular location">
    <subcellularLocation>
        <location evidence="1 11">Cytoplasm</location>
    </subcellularLocation>
</comment>
<keyword evidence="8 11" id="KW-0648">Protein biosynthesis</keyword>
<dbReference type="NCBIfam" id="TIGR00456">
    <property type="entry name" value="argS"/>
    <property type="match status" value="1"/>
</dbReference>
<reference evidence="15 16" key="1">
    <citation type="submission" date="2018-08" db="EMBL/GenBank/DDBJ databases">
        <title>A genome reference for cultivated species of the human gut microbiota.</title>
        <authorList>
            <person name="Zou Y."/>
            <person name="Xue W."/>
            <person name="Luo G."/>
        </authorList>
    </citation>
    <scope>NUCLEOTIDE SEQUENCE [LARGE SCALE GENOMIC DNA]</scope>
    <source>
        <strain evidence="15 16">AF24-29</strain>
    </source>
</reference>
<evidence type="ECO:0000256" key="6">
    <source>
        <dbReference type="ARBA" id="ARBA00022741"/>
    </source>
</evidence>
<evidence type="ECO:0000259" key="13">
    <source>
        <dbReference type="SMART" id="SM00836"/>
    </source>
</evidence>
<dbReference type="InterPro" id="IPR005148">
    <property type="entry name" value="Arg-tRNA-synth_N"/>
</dbReference>
<comment type="catalytic activity">
    <reaction evidence="10 11">
        <text>tRNA(Arg) + L-arginine + ATP = L-arginyl-tRNA(Arg) + AMP + diphosphate</text>
        <dbReference type="Rhea" id="RHEA:20301"/>
        <dbReference type="Rhea" id="RHEA-COMP:9658"/>
        <dbReference type="Rhea" id="RHEA-COMP:9673"/>
        <dbReference type="ChEBI" id="CHEBI:30616"/>
        <dbReference type="ChEBI" id="CHEBI:32682"/>
        <dbReference type="ChEBI" id="CHEBI:33019"/>
        <dbReference type="ChEBI" id="CHEBI:78442"/>
        <dbReference type="ChEBI" id="CHEBI:78513"/>
        <dbReference type="ChEBI" id="CHEBI:456215"/>
        <dbReference type="EC" id="6.1.1.19"/>
    </reaction>
</comment>
<dbReference type="InterPro" id="IPR014729">
    <property type="entry name" value="Rossmann-like_a/b/a_fold"/>
</dbReference>
<dbReference type="HAMAP" id="MF_00123">
    <property type="entry name" value="Arg_tRNA_synth"/>
    <property type="match status" value="1"/>
</dbReference>
<accession>A0A412G0T7</accession>
<keyword evidence="4 11" id="KW-0963">Cytoplasm</keyword>
<evidence type="ECO:0000256" key="3">
    <source>
        <dbReference type="ARBA" id="ARBA00011245"/>
    </source>
</evidence>
<dbReference type="GO" id="GO:0005737">
    <property type="term" value="C:cytoplasm"/>
    <property type="evidence" value="ECO:0007669"/>
    <property type="project" value="UniProtKB-SubCell"/>
</dbReference>
<organism evidence="15 16">
    <name type="scientific">Holdemania filiformis</name>
    <dbReference type="NCBI Taxonomy" id="61171"/>
    <lineage>
        <taxon>Bacteria</taxon>
        <taxon>Bacillati</taxon>
        <taxon>Bacillota</taxon>
        <taxon>Erysipelotrichia</taxon>
        <taxon>Erysipelotrichales</taxon>
        <taxon>Erysipelotrichaceae</taxon>
        <taxon>Holdemania</taxon>
    </lineage>
</organism>
<gene>
    <name evidence="11" type="primary">argS</name>
    <name evidence="15" type="ORF">DWY25_09515</name>
</gene>
<protein>
    <recommendedName>
        <fullName evidence="11">Arginine--tRNA ligase</fullName>
        <ecNumber evidence="11">6.1.1.19</ecNumber>
    </recommendedName>
    <alternativeName>
        <fullName evidence="11">Arginyl-tRNA synthetase</fullName>
        <shortName evidence="11">ArgRS</shortName>
    </alternativeName>
</protein>
<evidence type="ECO:0000256" key="10">
    <source>
        <dbReference type="ARBA" id="ARBA00049339"/>
    </source>
</evidence>
<proteinExistence type="inferred from homology"/>
<dbReference type="InterPro" id="IPR009080">
    <property type="entry name" value="tRNAsynth_Ia_anticodon-bd"/>
</dbReference>
<dbReference type="InterPro" id="IPR036695">
    <property type="entry name" value="Arg-tRNA-synth_N_sf"/>
</dbReference>
<dbReference type="PRINTS" id="PR01038">
    <property type="entry name" value="TRNASYNTHARG"/>
</dbReference>
<sequence>MNQIETNLKTCIINAVKQAFDLDWESGDVVIEIPKEKIHGDYSTNAAMRLTKQLRQNPRMIAQQLIDHLDLKQGSVAKCEIAGPGFINFFMESASLASVIGVVLQENENYGRSDAGQGLKVDVEYVSANPTGDLHPGHARGAAMGDSVTRLMKFAGYNVTREYYVNDAGNQIRNMALSLQARYLQACGVEAEVPEDGYHGPDLIKIAQDLKQEYGEDLAHKDKAETYSFFRQQGLQAELAKLKADLAAFGVEFDVWTSEQSIYDRGMVDKALNTLKAQGMTYESEGALWLRTTDFGDDKDRVLVKSDGSYTYLTPDIAYHVDKFDRGYDKLIDFFGADHHGYIARLKAAVQSLGKNKDDLEVDIIQMARMVKDGEEFKMSKRTGKAVALKDLVEEAGVDAVRYFFVSRAADTHMDFDIDMAKKQTNENPVYYAQYAHARMCSILRSGADIPLADHYELITHEKELDLLKHINEFASTVADAAKTRQPHKMCNYITRLAQLFHTFYADCKVLDRTNLELSAQRLALVKASEMTLRNALTLIGVSAPEKM</sequence>
<dbReference type="Gene3D" id="1.10.730.10">
    <property type="entry name" value="Isoleucyl-tRNA Synthetase, Domain 1"/>
    <property type="match status" value="1"/>
</dbReference>
<evidence type="ECO:0000256" key="12">
    <source>
        <dbReference type="RuleBase" id="RU363038"/>
    </source>
</evidence>
<dbReference type="GeneID" id="83015639"/>
<keyword evidence="5 11" id="KW-0436">Ligase</keyword>
<keyword evidence="6 11" id="KW-0547">Nucleotide-binding</keyword>
<dbReference type="Pfam" id="PF05746">
    <property type="entry name" value="DALR_1"/>
    <property type="match status" value="1"/>
</dbReference>
<comment type="similarity">
    <text evidence="2 11 12">Belongs to the class-I aminoacyl-tRNA synthetase family.</text>
</comment>
<dbReference type="AlphaFoldDB" id="A0A412G0T7"/>
<feature type="domain" description="Arginyl tRNA synthetase N-terminal" evidence="14">
    <location>
        <begin position="6"/>
        <end position="91"/>
    </location>
</feature>
<dbReference type="Pfam" id="PF00750">
    <property type="entry name" value="tRNA-synt_1d"/>
    <property type="match status" value="1"/>
</dbReference>
<dbReference type="PANTHER" id="PTHR11956:SF5">
    <property type="entry name" value="ARGININE--TRNA LIGASE, CYTOPLASMIC"/>
    <property type="match status" value="1"/>
</dbReference>
<dbReference type="InterPro" id="IPR035684">
    <property type="entry name" value="ArgRS_core"/>
</dbReference>
<keyword evidence="9 11" id="KW-0030">Aminoacyl-tRNA synthetase</keyword>
<evidence type="ECO:0000256" key="7">
    <source>
        <dbReference type="ARBA" id="ARBA00022840"/>
    </source>
</evidence>
<dbReference type="SUPFAM" id="SSF55190">
    <property type="entry name" value="Arginyl-tRNA synthetase (ArgRS), N-terminal 'additional' domain"/>
    <property type="match status" value="1"/>
</dbReference>
<dbReference type="SUPFAM" id="SSF52374">
    <property type="entry name" value="Nucleotidylyl transferase"/>
    <property type="match status" value="1"/>
</dbReference>
<dbReference type="Proteomes" id="UP000284178">
    <property type="component" value="Unassembled WGS sequence"/>
</dbReference>
<dbReference type="Gene3D" id="3.30.1360.70">
    <property type="entry name" value="Arginyl tRNA synthetase N-terminal domain"/>
    <property type="match status" value="1"/>
</dbReference>
<evidence type="ECO:0000256" key="8">
    <source>
        <dbReference type="ARBA" id="ARBA00022917"/>
    </source>
</evidence>
<keyword evidence="7 11" id="KW-0067">ATP-binding</keyword>
<dbReference type="SUPFAM" id="SSF47323">
    <property type="entry name" value="Anticodon-binding domain of a subclass of class I aminoacyl-tRNA synthetases"/>
    <property type="match status" value="1"/>
</dbReference>
<evidence type="ECO:0000313" key="16">
    <source>
        <dbReference type="Proteomes" id="UP000284178"/>
    </source>
</evidence>
<dbReference type="FunFam" id="3.40.50.620:FF:000062">
    <property type="entry name" value="Arginine--tRNA ligase"/>
    <property type="match status" value="1"/>
</dbReference>
<dbReference type="EMBL" id="QRUP01000010">
    <property type="protein sequence ID" value="RGR74041.1"/>
    <property type="molecule type" value="Genomic_DNA"/>
</dbReference>
<comment type="caution">
    <text evidence="15">The sequence shown here is derived from an EMBL/GenBank/DDBJ whole genome shotgun (WGS) entry which is preliminary data.</text>
</comment>
<dbReference type="EC" id="6.1.1.19" evidence="11"/>
<evidence type="ECO:0000256" key="4">
    <source>
        <dbReference type="ARBA" id="ARBA00022490"/>
    </source>
</evidence>
<evidence type="ECO:0000259" key="14">
    <source>
        <dbReference type="SMART" id="SM01016"/>
    </source>
</evidence>
<evidence type="ECO:0000256" key="1">
    <source>
        <dbReference type="ARBA" id="ARBA00004496"/>
    </source>
</evidence>
<evidence type="ECO:0000313" key="15">
    <source>
        <dbReference type="EMBL" id="RGR74041.1"/>
    </source>
</evidence>
<dbReference type="InterPro" id="IPR001278">
    <property type="entry name" value="Arg-tRNA-ligase"/>
</dbReference>
<dbReference type="GO" id="GO:0004814">
    <property type="term" value="F:arginine-tRNA ligase activity"/>
    <property type="evidence" value="ECO:0007669"/>
    <property type="project" value="UniProtKB-UniRule"/>
</dbReference>
<evidence type="ECO:0000256" key="2">
    <source>
        <dbReference type="ARBA" id="ARBA00005594"/>
    </source>
</evidence>
<comment type="subunit">
    <text evidence="3 11">Monomer.</text>
</comment>
<dbReference type="InterPro" id="IPR008909">
    <property type="entry name" value="DALR_anticod-bd"/>
</dbReference>
<evidence type="ECO:0000256" key="9">
    <source>
        <dbReference type="ARBA" id="ARBA00023146"/>
    </source>
</evidence>
<feature type="domain" description="DALR anticodon binding" evidence="13">
    <location>
        <begin position="433"/>
        <end position="548"/>
    </location>
</feature>
<dbReference type="CDD" id="cd00671">
    <property type="entry name" value="ArgRS_core"/>
    <property type="match status" value="1"/>
</dbReference>
<dbReference type="GO" id="GO:0005524">
    <property type="term" value="F:ATP binding"/>
    <property type="evidence" value="ECO:0007669"/>
    <property type="project" value="UniProtKB-UniRule"/>
</dbReference>
<dbReference type="Gene3D" id="3.40.50.620">
    <property type="entry name" value="HUPs"/>
    <property type="match status" value="1"/>
</dbReference>
<dbReference type="RefSeq" id="WP_117895038.1">
    <property type="nucleotide sequence ID" value="NZ_CABJCV010000010.1"/>
</dbReference>
<dbReference type="PANTHER" id="PTHR11956">
    <property type="entry name" value="ARGINYL-TRNA SYNTHETASE"/>
    <property type="match status" value="1"/>
</dbReference>
<dbReference type="GO" id="GO:0006420">
    <property type="term" value="P:arginyl-tRNA aminoacylation"/>
    <property type="evidence" value="ECO:0007669"/>
    <property type="project" value="UniProtKB-UniRule"/>
</dbReference>
<dbReference type="SMART" id="SM01016">
    <property type="entry name" value="Arg_tRNA_synt_N"/>
    <property type="match status" value="1"/>
</dbReference>
<evidence type="ECO:0000256" key="5">
    <source>
        <dbReference type="ARBA" id="ARBA00022598"/>
    </source>
</evidence>